<reference evidence="2" key="1">
    <citation type="journal article" date="2014" name="Int. J. Syst. Evol. Microbiol.">
        <title>Complete genome sequence of Corynebacterium casei LMG S-19264T (=DSM 44701T), isolated from a smear-ripened cheese.</title>
        <authorList>
            <consortium name="US DOE Joint Genome Institute (JGI-PGF)"/>
            <person name="Walter F."/>
            <person name="Albersmeier A."/>
            <person name="Kalinowski J."/>
            <person name="Ruckert C."/>
        </authorList>
    </citation>
    <scope>NUCLEOTIDE SEQUENCE</scope>
    <source>
        <strain evidence="2">JCM 4346</strain>
    </source>
</reference>
<name>A0A918BVN6_9ACTN</name>
<sequence length="112" mass="11563">MLRCVYGWGGMLADMQRPSVWMDLGLAIALLPVSAMLIFWLGMHVMFSGDALGSSGIRTAQAGRRGAWICGCSAVVAGGGLMGLRLWIAGSVHLLVLGAATVLFAGVAAQNG</sequence>
<organism evidence="2 3">
    <name type="scientific">Streptomyces aurantiogriseus</name>
    <dbReference type="NCBI Taxonomy" id="66870"/>
    <lineage>
        <taxon>Bacteria</taxon>
        <taxon>Bacillati</taxon>
        <taxon>Actinomycetota</taxon>
        <taxon>Actinomycetes</taxon>
        <taxon>Kitasatosporales</taxon>
        <taxon>Streptomycetaceae</taxon>
        <taxon>Streptomyces</taxon>
    </lineage>
</organism>
<proteinExistence type="predicted"/>
<evidence type="ECO:0000256" key="1">
    <source>
        <dbReference type="SAM" id="Phobius"/>
    </source>
</evidence>
<dbReference type="EMBL" id="BMSX01000002">
    <property type="protein sequence ID" value="GGQ95086.1"/>
    <property type="molecule type" value="Genomic_DNA"/>
</dbReference>
<gene>
    <name evidence="2" type="ORF">GCM10010251_06890</name>
</gene>
<dbReference type="Proteomes" id="UP000658320">
    <property type="component" value="Unassembled WGS sequence"/>
</dbReference>
<feature type="transmembrane region" description="Helical" evidence="1">
    <location>
        <begin position="66"/>
        <end position="84"/>
    </location>
</feature>
<keyword evidence="1" id="KW-0472">Membrane</keyword>
<evidence type="ECO:0000313" key="3">
    <source>
        <dbReference type="Proteomes" id="UP000658320"/>
    </source>
</evidence>
<feature type="transmembrane region" description="Helical" evidence="1">
    <location>
        <begin position="20"/>
        <end position="45"/>
    </location>
</feature>
<keyword evidence="1" id="KW-1133">Transmembrane helix</keyword>
<keyword evidence="3" id="KW-1185">Reference proteome</keyword>
<keyword evidence="1" id="KW-0812">Transmembrane</keyword>
<dbReference type="AlphaFoldDB" id="A0A918BVN6"/>
<accession>A0A918BVN6</accession>
<evidence type="ECO:0000313" key="2">
    <source>
        <dbReference type="EMBL" id="GGQ95086.1"/>
    </source>
</evidence>
<reference evidence="2" key="2">
    <citation type="submission" date="2020-09" db="EMBL/GenBank/DDBJ databases">
        <authorList>
            <person name="Sun Q."/>
            <person name="Ohkuma M."/>
        </authorList>
    </citation>
    <scope>NUCLEOTIDE SEQUENCE</scope>
    <source>
        <strain evidence="2">JCM 4346</strain>
    </source>
</reference>
<feature type="transmembrane region" description="Helical" evidence="1">
    <location>
        <begin position="90"/>
        <end position="109"/>
    </location>
</feature>
<comment type="caution">
    <text evidence="2">The sequence shown here is derived from an EMBL/GenBank/DDBJ whole genome shotgun (WGS) entry which is preliminary data.</text>
</comment>
<protein>
    <submittedName>
        <fullName evidence="2">Uncharacterized protein</fullName>
    </submittedName>
</protein>